<dbReference type="InterPro" id="IPR013529">
    <property type="entry name" value="Glyco_hydro_42_N"/>
</dbReference>
<organism evidence="5 6">
    <name type="scientific">Candidatus Kaiserbacteria bacterium CG10_big_fil_rev_8_21_14_0_10_47_16</name>
    <dbReference type="NCBI Taxonomy" id="1974608"/>
    <lineage>
        <taxon>Bacteria</taxon>
        <taxon>Candidatus Kaiseribacteriota</taxon>
    </lineage>
</organism>
<evidence type="ECO:0000256" key="1">
    <source>
        <dbReference type="ARBA" id="ARBA00022801"/>
    </source>
</evidence>
<dbReference type="SUPFAM" id="SSF51445">
    <property type="entry name" value="(Trans)glycosidases"/>
    <property type="match status" value="1"/>
</dbReference>
<dbReference type="AlphaFoldDB" id="A0A2H0UF39"/>
<evidence type="ECO:0000259" key="4">
    <source>
        <dbReference type="Pfam" id="PF02449"/>
    </source>
</evidence>
<feature type="domain" description="Glycoside hydrolase family 42 N-terminal" evidence="4">
    <location>
        <begin position="59"/>
        <end position="178"/>
    </location>
</feature>
<dbReference type="InterPro" id="IPR017853">
    <property type="entry name" value="GH"/>
</dbReference>
<evidence type="ECO:0000313" key="6">
    <source>
        <dbReference type="Proteomes" id="UP000229344"/>
    </source>
</evidence>
<comment type="caution">
    <text evidence="5">The sequence shown here is derived from an EMBL/GenBank/DDBJ whole genome shotgun (WGS) entry which is preliminary data.</text>
</comment>
<evidence type="ECO:0000256" key="3">
    <source>
        <dbReference type="SAM" id="Phobius"/>
    </source>
</evidence>
<protein>
    <recommendedName>
        <fullName evidence="4">Glycoside hydrolase family 42 N-terminal domain-containing protein</fullName>
    </recommendedName>
</protein>
<keyword evidence="2" id="KW-0326">Glycosidase</keyword>
<keyword evidence="3" id="KW-1133">Transmembrane helix</keyword>
<gene>
    <name evidence="5" type="ORF">COU16_02290</name>
</gene>
<name>A0A2H0UF39_9BACT</name>
<dbReference type="Gene3D" id="3.20.20.80">
    <property type="entry name" value="Glycosidases"/>
    <property type="match status" value="1"/>
</dbReference>
<reference evidence="6" key="1">
    <citation type="submission" date="2017-09" db="EMBL/GenBank/DDBJ databases">
        <title>Depth-based differentiation of microbial function through sediment-hosted aquifers and enrichment of novel symbionts in the deep terrestrial subsurface.</title>
        <authorList>
            <person name="Probst A.J."/>
            <person name="Ladd B."/>
            <person name="Jarett J.K."/>
            <person name="Geller-Mcgrath D.E."/>
            <person name="Sieber C.M.K."/>
            <person name="Emerson J.B."/>
            <person name="Anantharaman K."/>
            <person name="Thomas B.C."/>
            <person name="Malmstrom R."/>
            <person name="Stieglmeier M."/>
            <person name="Klingl A."/>
            <person name="Woyke T."/>
            <person name="Ryan C.M."/>
            <person name="Banfield J.F."/>
        </authorList>
    </citation>
    <scope>NUCLEOTIDE SEQUENCE [LARGE SCALE GENOMIC DNA]</scope>
</reference>
<keyword evidence="1" id="KW-0378">Hydrolase</keyword>
<dbReference type="EMBL" id="PFBI01000006">
    <property type="protein sequence ID" value="PIR84395.1"/>
    <property type="molecule type" value="Genomic_DNA"/>
</dbReference>
<dbReference type="GO" id="GO:0009341">
    <property type="term" value="C:beta-galactosidase complex"/>
    <property type="evidence" value="ECO:0007669"/>
    <property type="project" value="InterPro"/>
</dbReference>
<dbReference type="Pfam" id="PF02449">
    <property type="entry name" value="Glyco_hydro_42"/>
    <property type="match status" value="1"/>
</dbReference>
<evidence type="ECO:0000256" key="2">
    <source>
        <dbReference type="ARBA" id="ARBA00023295"/>
    </source>
</evidence>
<keyword evidence="3" id="KW-0472">Membrane</keyword>
<evidence type="ECO:0000313" key="5">
    <source>
        <dbReference type="EMBL" id="PIR84395.1"/>
    </source>
</evidence>
<feature type="transmembrane region" description="Helical" evidence="3">
    <location>
        <begin position="7"/>
        <end position="26"/>
    </location>
</feature>
<keyword evidence="3" id="KW-0812">Transmembrane</keyword>
<accession>A0A2H0UF39</accession>
<dbReference type="GO" id="GO:0005975">
    <property type="term" value="P:carbohydrate metabolic process"/>
    <property type="evidence" value="ECO:0007669"/>
    <property type="project" value="InterPro"/>
</dbReference>
<dbReference type="GO" id="GO:0004565">
    <property type="term" value="F:beta-galactosidase activity"/>
    <property type="evidence" value="ECO:0007669"/>
    <property type="project" value="InterPro"/>
</dbReference>
<sequence>MSTTKKIIVGILILVGILLIATYLLARKPVPEQITYGISFNTVYARELGLNWKETYDALLDDLGVRHLRLAAHWNMVEPQEGVYNFSELDYQIARAEEVDADVVFAVGRRLPRWPECHIPDWAQDMSWDDQKKDILAYITETVNRYKDSSAITYWQVENEPYLTVFASEHCGDLDESFLEEEIALVHQLDPTRKVFVTDSGNLGTWAGAYSHGDAFGTSVYVYLWNPDLGPIRTVLPPWTYRLKEGVMKLVYGAKPTFLIELSAEPWLLSPVTDVPLTTQFERMNPQKFDEIIAYARSTRYDTQYLWGGEWWYWLKLQGENDMWDHAKELFDTSSGSAK</sequence>
<proteinExistence type="predicted"/>
<dbReference type="Proteomes" id="UP000229344">
    <property type="component" value="Unassembled WGS sequence"/>
</dbReference>